<dbReference type="Proteomes" id="UP000187464">
    <property type="component" value="Chromosome I"/>
</dbReference>
<dbReference type="AlphaFoldDB" id="A0A1R3T5R5"/>
<feature type="transmembrane region" description="Helical" evidence="1">
    <location>
        <begin position="247"/>
        <end position="265"/>
    </location>
</feature>
<dbReference type="SUPFAM" id="SSF103481">
    <property type="entry name" value="Multidrug resistance efflux transporter EmrE"/>
    <property type="match status" value="2"/>
</dbReference>
<dbReference type="GO" id="GO:0016020">
    <property type="term" value="C:membrane"/>
    <property type="evidence" value="ECO:0007669"/>
    <property type="project" value="InterPro"/>
</dbReference>
<keyword evidence="4" id="KW-1185">Reference proteome</keyword>
<evidence type="ECO:0000256" key="1">
    <source>
        <dbReference type="SAM" id="Phobius"/>
    </source>
</evidence>
<accession>A0A1R3T5R5</accession>
<dbReference type="RefSeq" id="WP_076931368.1">
    <property type="nucleotide sequence ID" value="NZ_LT605205.1"/>
</dbReference>
<reference evidence="3 4" key="1">
    <citation type="submission" date="2016-08" db="EMBL/GenBank/DDBJ databases">
        <authorList>
            <person name="Seilhamer J.J."/>
        </authorList>
    </citation>
    <scope>NUCLEOTIDE SEQUENCE [LARGE SCALE GENOMIC DNA]</scope>
    <source>
        <strain evidence="3">M3/6</strain>
    </source>
</reference>
<evidence type="ECO:0000313" key="3">
    <source>
        <dbReference type="EMBL" id="SCD21542.1"/>
    </source>
</evidence>
<feature type="domain" description="EamA" evidence="2">
    <location>
        <begin position="9"/>
        <end position="137"/>
    </location>
</feature>
<sequence length="295" mass="33189">MTGTVLVAIAVILRVISNPLANVYQKQLTSKGNNPLIVNFLTYFLLSLFCGILLFFIQIPDLGKDFWLYSILGGIAGAMGNGFLVKALQTGDLSILGPINSYKSVVGIIAGLFLLSEIPDIWGIMGISLIIYGSYYVLDTTDERFSWKLLKNPAIQFRIWAMVLTAIEAVFIKRVILASSTIFAFISWCIFGALFSFIVLFFYKTRLNTEFRRTVKLKNMNKFLLLIACIGTMQYTTNYVFDHIPVGYALSLFQLSIIVSILFGYKFFQEKEIRKKIIGSIIMILGSVLIILLEN</sequence>
<evidence type="ECO:0000259" key="2">
    <source>
        <dbReference type="Pfam" id="PF00892"/>
    </source>
</evidence>
<dbReference type="STRING" id="1642647.PSM36_2746"/>
<evidence type="ECO:0000313" key="4">
    <source>
        <dbReference type="Proteomes" id="UP000187464"/>
    </source>
</evidence>
<feature type="transmembrane region" description="Helical" evidence="1">
    <location>
        <begin position="6"/>
        <end position="24"/>
    </location>
</feature>
<feature type="transmembrane region" description="Helical" evidence="1">
    <location>
        <begin position="36"/>
        <end position="60"/>
    </location>
</feature>
<feature type="domain" description="EamA" evidence="2">
    <location>
        <begin position="158"/>
        <end position="291"/>
    </location>
</feature>
<gene>
    <name evidence="3" type="ORF">PSM36_2746</name>
</gene>
<dbReference type="InterPro" id="IPR037185">
    <property type="entry name" value="EmrE-like"/>
</dbReference>
<proteinExistence type="predicted"/>
<feature type="transmembrane region" description="Helical" evidence="1">
    <location>
        <begin position="66"/>
        <end position="88"/>
    </location>
</feature>
<dbReference type="Pfam" id="PF00892">
    <property type="entry name" value="EamA"/>
    <property type="match status" value="2"/>
</dbReference>
<protein>
    <submittedName>
        <fullName evidence="3">Permease of the drug/metabolite transporter</fullName>
    </submittedName>
</protein>
<dbReference type="KEGG" id="psac:PSM36_2746"/>
<feature type="transmembrane region" description="Helical" evidence="1">
    <location>
        <begin position="182"/>
        <end position="203"/>
    </location>
</feature>
<keyword evidence="1" id="KW-0472">Membrane</keyword>
<feature type="transmembrane region" description="Helical" evidence="1">
    <location>
        <begin position="277"/>
        <end position="293"/>
    </location>
</feature>
<keyword evidence="1" id="KW-1133">Transmembrane helix</keyword>
<dbReference type="InterPro" id="IPR000620">
    <property type="entry name" value="EamA_dom"/>
</dbReference>
<keyword evidence="1" id="KW-0812">Transmembrane</keyword>
<feature type="transmembrane region" description="Helical" evidence="1">
    <location>
        <begin position="95"/>
        <end position="115"/>
    </location>
</feature>
<name>A0A1R3T5R5_9BACT</name>
<feature type="transmembrane region" description="Helical" evidence="1">
    <location>
        <begin position="223"/>
        <end position="241"/>
    </location>
</feature>
<organism evidence="3 4">
    <name type="scientific">Proteiniphilum saccharofermentans</name>
    <dbReference type="NCBI Taxonomy" id="1642647"/>
    <lineage>
        <taxon>Bacteria</taxon>
        <taxon>Pseudomonadati</taxon>
        <taxon>Bacteroidota</taxon>
        <taxon>Bacteroidia</taxon>
        <taxon>Bacteroidales</taxon>
        <taxon>Dysgonomonadaceae</taxon>
        <taxon>Proteiniphilum</taxon>
    </lineage>
</organism>
<dbReference type="PANTHER" id="PTHR22911">
    <property type="entry name" value="ACYL-MALONYL CONDENSING ENZYME-RELATED"/>
    <property type="match status" value="1"/>
</dbReference>
<dbReference type="EMBL" id="LT605205">
    <property type="protein sequence ID" value="SCD21542.1"/>
    <property type="molecule type" value="Genomic_DNA"/>
</dbReference>
<feature type="transmembrane region" description="Helical" evidence="1">
    <location>
        <begin position="159"/>
        <end position="176"/>
    </location>
</feature>
<feature type="transmembrane region" description="Helical" evidence="1">
    <location>
        <begin position="121"/>
        <end position="138"/>
    </location>
</feature>